<dbReference type="AlphaFoldDB" id="A0A8H3EQV3"/>
<dbReference type="Gene3D" id="1.25.40.20">
    <property type="entry name" value="Ankyrin repeat-containing domain"/>
    <property type="match status" value="1"/>
</dbReference>
<name>A0A8H3EQV3_9LECA</name>
<dbReference type="Pfam" id="PF12796">
    <property type="entry name" value="Ank_2"/>
    <property type="match status" value="1"/>
</dbReference>
<sequence length="431" mass="48087">MSGLDVYGALAATAGLVKFAIEVKKSCNKTAEKLKALEQAKASGTHQIASLRIVLKTLASSFDKYNAEVEKVLSQKDKDDIGEVMRDATGVIERCEGIVSKLKALTKKKLRSKSELDVLREELNTAISTIQCLQTSFNTHINLETLRRVSRGKAENEPYNSQTPLDRRDSELETIAPASSQGTVDLTWSTQILTPTLSPKSTYTTDSSSRSTSYSTNSSRSVTLVESKQLRSAVDENDGKRIEQLIRQKPIEGEKESLKASALFLACIFRRISLVQLLLPFNPNVFVIDESGLGVMHAAIGLSEQLSDAKEKATAKILELLVDYHPPLIRSADKEKRQPLHYCAMTGNYRAAQYILNVDRNRINATDSSKKTPLYHICEHHSPNKRLVKLLLQNGGDFGTRNRPRMKDVRLEKIKKMLDDEEKTRKLTLPS</sequence>
<proteinExistence type="predicted"/>
<dbReference type="SMART" id="SM00248">
    <property type="entry name" value="ANK"/>
    <property type="match status" value="3"/>
</dbReference>
<gene>
    <name evidence="5" type="ORF">IMSHALPRED_008517</name>
</gene>
<organism evidence="5 6">
    <name type="scientific">Imshaugia aleurites</name>
    <dbReference type="NCBI Taxonomy" id="172621"/>
    <lineage>
        <taxon>Eukaryota</taxon>
        <taxon>Fungi</taxon>
        <taxon>Dikarya</taxon>
        <taxon>Ascomycota</taxon>
        <taxon>Pezizomycotina</taxon>
        <taxon>Lecanoromycetes</taxon>
        <taxon>OSLEUM clade</taxon>
        <taxon>Lecanoromycetidae</taxon>
        <taxon>Lecanorales</taxon>
        <taxon>Lecanorineae</taxon>
        <taxon>Parmeliaceae</taxon>
        <taxon>Imshaugia</taxon>
    </lineage>
</organism>
<evidence type="ECO:0000256" key="1">
    <source>
        <dbReference type="ARBA" id="ARBA00022737"/>
    </source>
</evidence>
<keyword evidence="1" id="KW-0677">Repeat</keyword>
<evidence type="ECO:0000256" key="2">
    <source>
        <dbReference type="ARBA" id="ARBA00023043"/>
    </source>
</evidence>
<feature type="repeat" description="ANK" evidence="3">
    <location>
        <begin position="369"/>
        <end position="403"/>
    </location>
</feature>
<keyword evidence="6" id="KW-1185">Reference proteome</keyword>
<dbReference type="EMBL" id="CAJPDT010000006">
    <property type="protein sequence ID" value="CAF9909963.1"/>
    <property type="molecule type" value="Genomic_DNA"/>
</dbReference>
<evidence type="ECO:0000313" key="5">
    <source>
        <dbReference type="EMBL" id="CAF9909963.1"/>
    </source>
</evidence>
<dbReference type="PANTHER" id="PTHR24198">
    <property type="entry name" value="ANKYRIN REPEAT AND PROTEIN KINASE DOMAIN-CONTAINING PROTEIN"/>
    <property type="match status" value="1"/>
</dbReference>
<dbReference type="Proteomes" id="UP000664534">
    <property type="component" value="Unassembled WGS sequence"/>
</dbReference>
<protein>
    <submittedName>
        <fullName evidence="5">Uncharacterized protein</fullName>
    </submittedName>
</protein>
<evidence type="ECO:0000256" key="3">
    <source>
        <dbReference type="PROSITE-ProRule" id="PRU00023"/>
    </source>
</evidence>
<feature type="region of interest" description="Disordered" evidence="4">
    <location>
        <begin position="198"/>
        <end position="220"/>
    </location>
</feature>
<dbReference type="SUPFAM" id="SSF48403">
    <property type="entry name" value="Ankyrin repeat"/>
    <property type="match status" value="1"/>
</dbReference>
<accession>A0A8H3EQV3</accession>
<feature type="compositionally biased region" description="Low complexity" evidence="4">
    <location>
        <begin position="201"/>
        <end position="220"/>
    </location>
</feature>
<evidence type="ECO:0000313" key="6">
    <source>
        <dbReference type="Proteomes" id="UP000664534"/>
    </source>
</evidence>
<dbReference type="PANTHER" id="PTHR24198:SF165">
    <property type="entry name" value="ANKYRIN REPEAT-CONTAINING PROTEIN-RELATED"/>
    <property type="match status" value="1"/>
</dbReference>
<dbReference type="OrthoDB" id="539213at2759"/>
<evidence type="ECO:0000256" key="4">
    <source>
        <dbReference type="SAM" id="MobiDB-lite"/>
    </source>
</evidence>
<dbReference type="PROSITE" id="PS50088">
    <property type="entry name" value="ANK_REPEAT"/>
    <property type="match status" value="1"/>
</dbReference>
<dbReference type="InterPro" id="IPR002110">
    <property type="entry name" value="Ankyrin_rpt"/>
</dbReference>
<dbReference type="InterPro" id="IPR036770">
    <property type="entry name" value="Ankyrin_rpt-contain_sf"/>
</dbReference>
<keyword evidence="2 3" id="KW-0040">ANK repeat</keyword>
<reference evidence="5" key="1">
    <citation type="submission" date="2021-03" db="EMBL/GenBank/DDBJ databases">
        <authorList>
            <person name="Tagirdzhanova G."/>
        </authorList>
    </citation>
    <scope>NUCLEOTIDE SEQUENCE</scope>
</reference>
<comment type="caution">
    <text evidence="5">The sequence shown here is derived from an EMBL/GenBank/DDBJ whole genome shotgun (WGS) entry which is preliminary data.</text>
</comment>